<protein>
    <submittedName>
        <fullName evidence="2">Glyoxalase/bleomycin resistance protein/dioxygenase</fullName>
    </submittedName>
</protein>
<dbReference type="HOGENOM" id="CLU_2079315_0_0_2"/>
<sequence>MTNTLKATSMDHVNMNVRNLAKTVEFYKNLFGFEVRKEDNSPNKLDAPSKIIGNDSIKICLYEDPHVTPAGGIAHFGFHVENFEDIMQKCKELGVEVLYDGPIDFEKSRSVYIKDPTGYDIELSEVVGGGL</sequence>
<dbReference type="SUPFAM" id="SSF54593">
    <property type="entry name" value="Glyoxalase/Bleomycin resistance protein/Dihydroxybiphenyl dioxygenase"/>
    <property type="match status" value="1"/>
</dbReference>
<evidence type="ECO:0000259" key="1">
    <source>
        <dbReference type="PROSITE" id="PS51819"/>
    </source>
</evidence>
<dbReference type="GeneID" id="41601054"/>
<dbReference type="EMBL" id="CP010868">
    <property type="protein sequence ID" value="AJM93188.1"/>
    <property type="molecule type" value="Genomic_DNA"/>
</dbReference>
<evidence type="ECO:0000313" key="3">
    <source>
        <dbReference type="Proteomes" id="UP000032027"/>
    </source>
</evidence>
<accession>A0A0C5BTV2</accession>
<feature type="domain" description="VOC" evidence="1">
    <location>
        <begin position="9"/>
        <end position="126"/>
    </location>
</feature>
<dbReference type="PROSITE" id="PS51819">
    <property type="entry name" value="VOC"/>
    <property type="match status" value="1"/>
</dbReference>
<keyword evidence="3" id="KW-1185">Reference proteome</keyword>
<gene>
    <name evidence="2" type="ORF">NPIRD3C_1978</name>
</gene>
<dbReference type="InterPro" id="IPR037523">
    <property type="entry name" value="VOC_core"/>
</dbReference>
<dbReference type="PANTHER" id="PTHR36113:SF1">
    <property type="entry name" value="GLYOXALASE_BLEOMYCIN RESISTANCE PROTEIN_DIOXYGENASE"/>
    <property type="match status" value="1"/>
</dbReference>
<dbReference type="Proteomes" id="UP000032027">
    <property type="component" value="Chromosome"/>
</dbReference>
<organism evidence="2 3">
    <name type="scientific">Nitrosopumilus piranensis</name>
    <dbReference type="NCBI Taxonomy" id="1582439"/>
    <lineage>
        <taxon>Archaea</taxon>
        <taxon>Nitrososphaerota</taxon>
        <taxon>Nitrososphaeria</taxon>
        <taxon>Nitrosopumilales</taxon>
        <taxon>Nitrosopumilaceae</taxon>
        <taxon>Nitrosopumilus</taxon>
    </lineage>
</organism>
<dbReference type="CDD" id="cd06587">
    <property type="entry name" value="VOC"/>
    <property type="match status" value="1"/>
</dbReference>
<proteinExistence type="predicted"/>
<dbReference type="AlphaFoldDB" id="A0A0C5BTV2"/>
<reference evidence="2 3" key="2">
    <citation type="journal article" date="2016" name="ISME J.">
        <title>Physiological and genomic characterization of two novel marine thaumarchaeal strains indicates niche differentiation.</title>
        <authorList>
            <person name="Bayer B."/>
            <person name="Vojvoda J."/>
            <person name="Offre P."/>
            <person name="Alves R.J."/>
            <person name="Elisabeth N.H."/>
            <person name="Garcia J.A."/>
            <person name="Volland J.M."/>
            <person name="Srivastava A."/>
            <person name="Schleper C."/>
            <person name="Herndl G.J."/>
        </authorList>
    </citation>
    <scope>NUCLEOTIDE SEQUENCE [LARGE SCALE GENOMIC DNA]</scope>
    <source>
        <strain evidence="2 3">D3C</strain>
    </source>
</reference>
<dbReference type="RefSeq" id="WP_148703895.1">
    <property type="nucleotide sequence ID" value="NZ_CP010868.1"/>
</dbReference>
<dbReference type="InterPro" id="IPR004360">
    <property type="entry name" value="Glyas_Fos-R_dOase_dom"/>
</dbReference>
<dbReference type="InterPro" id="IPR051332">
    <property type="entry name" value="Fosfomycin_Res_Enzymes"/>
</dbReference>
<reference evidence="2 3" key="3">
    <citation type="journal article" date="2019" name="Int. J. Syst. Evol. Microbiol.">
        <title>Nitrosopumilus adriaticus sp. nov. and Nitrosopumilus piranensis sp. nov., two ammonia-oxidizing archaea from the Adriatic Sea and members of the class Nitrososphaeria.</title>
        <authorList>
            <person name="Bayer B."/>
            <person name="Vojvoda J."/>
            <person name="Reinthaler T."/>
            <person name="Reyes C."/>
            <person name="Pinto M."/>
            <person name="Herndl G.J."/>
        </authorList>
    </citation>
    <scope>NUCLEOTIDE SEQUENCE [LARGE SCALE GENOMIC DNA]</scope>
    <source>
        <strain evidence="2 3">D3C</strain>
    </source>
</reference>
<dbReference type="STRING" id="1582439.NPIRD3C_1978"/>
<name>A0A0C5BTV2_9ARCH</name>
<dbReference type="Gene3D" id="3.10.180.10">
    <property type="entry name" value="2,3-Dihydroxybiphenyl 1,2-Dioxygenase, domain 1"/>
    <property type="match status" value="1"/>
</dbReference>
<dbReference type="GO" id="GO:0051213">
    <property type="term" value="F:dioxygenase activity"/>
    <property type="evidence" value="ECO:0007669"/>
    <property type="project" value="UniProtKB-KW"/>
</dbReference>
<dbReference type="Pfam" id="PF00903">
    <property type="entry name" value="Glyoxalase"/>
    <property type="match status" value="1"/>
</dbReference>
<dbReference type="PANTHER" id="PTHR36113">
    <property type="entry name" value="LYASE, PUTATIVE-RELATED-RELATED"/>
    <property type="match status" value="1"/>
</dbReference>
<dbReference type="OrthoDB" id="6111at2157"/>
<dbReference type="KEGG" id="nid:NPIRD3C_1978"/>
<keyword evidence="2" id="KW-0223">Dioxygenase</keyword>
<keyword evidence="2" id="KW-0560">Oxidoreductase</keyword>
<reference evidence="3" key="1">
    <citation type="submission" date="2015-02" db="EMBL/GenBank/DDBJ databases">
        <title>Characterization of two novel Thaumarchaeota isolated from the Northern Adriatic Sea.</title>
        <authorList>
            <person name="Bayer B."/>
            <person name="Vojvoda J."/>
            <person name="Offre P."/>
            <person name="Srivastava A."/>
            <person name="Elisabeth N."/>
            <person name="Garcia J.A.L."/>
            <person name="Schleper C."/>
            <person name="Herndl G.J."/>
        </authorList>
    </citation>
    <scope>NUCLEOTIDE SEQUENCE [LARGE SCALE GENOMIC DNA]</scope>
    <source>
        <strain evidence="3">D3C</strain>
    </source>
</reference>
<evidence type="ECO:0000313" key="2">
    <source>
        <dbReference type="EMBL" id="AJM93188.1"/>
    </source>
</evidence>
<dbReference type="PATRIC" id="fig|1582439.9.peg.2041"/>
<dbReference type="InterPro" id="IPR029068">
    <property type="entry name" value="Glyas_Bleomycin-R_OHBP_Dase"/>
</dbReference>